<dbReference type="Pfam" id="PF00032">
    <property type="entry name" value="Cytochrom_B_C"/>
    <property type="match status" value="1"/>
</dbReference>
<evidence type="ECO:0000256" key="2">
    <source>
        <dbReference type="ARBA" id="ARBA00022448"/>
    </source>
</evidence>
<dbReference type="GO" id="GO:0009055">
    <property type="term" value="F:electron transfer activity"/>
    <property type="evidence" value="ECO:0007669"/>
    <property type="project" value="InterPro"/>
</dbReference>
<dbReference type="EMBL" id="QKUF01000007">
    <property type="protein sequence ID" value="PZW30590.1"/>
    <property type="molecule type" value="Genomic_DNA"/>
</dbReference>
<keyword evidence="7 10" id="KW-1133">Transmembrane helix</keyword>
<feature type="transmembrane region" description="Helical" evidence="10">
    <location>
        <begin position="108"/>
        <end position="127"/>
    </location>
</feature>
<evidence type="ECO:0000256" key="9">
    <source>
        <dbReference type="ARBA" id="ARBA00023136"/>
    </source>
</evidence>
<dbReference type="Gene3D" id="1.20.810.10">
    <property type="entry name" value="Cytochrome Bc1 Complex, Chain C"/>
    <property type="match status" value="1"/>
</dbReference>
<keyword evidence="8" id="KW-0408">Iron</keyword>
<keyword evidence="2" id="KW-0813">Transport</keyword>
<dbReference type="InterPro" id="IPR036150">
    <property type="entry name" value="Cyt_b/b6_C_sf"/>
</dbReference>
<dbReference type="OrthoDB" id="5398501at2"/>
<dbReference type="RefSeq" id="WP_111322433.1">
    <property type="nucleotide sequence ID" value="NZ_BIFX01000001.1"/>
</dbReference>
<evidence type="ECO:0000256" key="5">
    <source>
        <dbReference type="ARBA" id="ARBA00022723"/>
    </source>
</evidence>
<evidence type="ECO:0000256" key="6">
    <source>
        <dbReference type="ARBA" id="ARBA00022982"/>
    </source>
</evidence>
<dbReference type="InterPro" id="IPR005798">
    <property type="entry name" value="Cyt_b/b6_C"/>
</dbReference>
<evidence type="ECO:0000256" key="3">
    <source>
        <dbReference type="ARBA" id="ARBA00022617"/>
    </source>
</evidence>
<keyword evidence="13" id="KW-1185">Reference proteome</keyword>
<keyword evidence="9 10" id="KW-0472">Membrane</keyword>
<keyword evidence="6" id="KW-0249">Electron transport</keyword>
<dbReference type="InterPro" id="IPR027387">
    <property type="entry name" value="Cytb/b6-like_sf"/>
</dbReference>
<keyword evidence="3" id="KW-0349">Heme</keyword>
<reference evidence="12 13" key="1">
    <citation type="submission" date="2018-06" db="EMBL/GenBank/DDBJ databases">
        <title>Genomic Encyclopedia of Archaeal and Bacterial Type Strains, Phase II (KMG-II): from individual species to whole genera.</title>
        <authorList>
            <person name="Goeker M."/>
        </authorList>
    </citation>
    <scope>NUCLEOTIDE SEQUENCE [LARGE SCALE GENOMIC DNA]</scope>
    <source>
        <strain evidence="12 13">ATCC BAA-1881</strain>
    </source>
</reference>
<dbReference type="SUPFAM" id="SSF81648">
    <property type="entry name" value="a domain/subunit of cytochrome bc1 complex (Ubiquinol-cytochrome c reductase)"/>
    <property type="match status" value="1"/>
</dbReference>
<evidence type="ECO:0000256" key="1">
    <source>
        <dbReference type="ARBA" id="ARBA00004141"/>
    </source>
</evidence>
<comment type="subcellular location">
    <subcellularLocation>
        <location evidence="1">Membrane</location>
        <topology evidence="1">Multi-pass membrane protein</topology>
    </subcellularLocation>
</comment>
<proteinExistence type="predicted"/>
<sequence length="180" mass="20324">MAIEPQDKVQTQAAATQRRYRTLAVVKQEAITRVEKPLEDSVFVWPHLLVREFFAATMLTVMITMLALVIDAPLLEPADPNTTPNPAKAPWYFLGLQELLHYFPPTTAGVLIPGLTLTALAVLPYVDRNPSRAYADRKVALVTFTMFLVFWAVITLAGSFFRGPGWVWTWPWVEGVYFDL</sequence>
<protein>
    <submittedName>
        <fullName evidence="12">Cytochrome b/b6/petD-like protein</fullName>
    </submittedName>
</protein>
<evidence type="ECO:0000256" key="4">
    <source>
        <dbReference type="ARBA" id="ARBA00022692"/>
    </source>
</evidence>
<dbReference type="GO" id="GO:0046872">
    <property type="term" value="F:metal ion binding"/>
    <property type="evidence" value="ECO:0007669"/>
    <property type="project" value="UniProtKB-KW"/>
</dbReference>
<organism evidence="12 13">
    <name type="scientific">Thermosporothrix hazakensis</name>
    <dbReference type="NCBI Taxonomy" id="644383"/>
    <lineage>
        <taxon>Bacteria</taxon>
        <taxon>Bacillati</taxon>
        <taxon>Chloroflexota</taxon>
        <taxon>Ktedonobacteria</taxon>
        <taxon>Ktedonobacterales</taxon>
        <taxon>Thermosporotrichaceae</taxon>
        <taxon>Thermosporothrix</taxon>
    </lineage>
</organism>
<dbReference type="AlphaFoldDB" id="A0A326UGU6"/>
<feature type="transmembrane region" description="Helical" evidence="10">
    <location>
        <begin position="53"/>
        <end position="75"/>
    </location>
</feature>
<comment type="caution">
    <text evidence="12">The sequence shown here is derived from an EMBL/GenBank/DDBJ whole genome shotgun (WGS) entry which is preliminary data.</text>
</comment>
<keyword evidence="4 10" id="KW-0812">Transmembrane</keyword>
<dbReference type="GO" id="GO:0016491">
    <property type="term" value="F:oxidoreductase activity"/>
    <property type="evidence" value="ECO:0007669"/>
    <property type="project" value="InterPro"/>
</dbReference>
<evidence type="ECO:0000313" key="13">
    <source>
        <dbReference type="Proteomes" id="UP000248806"/>
    </source>
</evidence>
<name>A0A326UGU6_THEHA</name>
<evidence type="ECO:0000256" key="7">
    <source>
        <dbReference type="ARBA" id="ARBA00022989"/>
    </source>
</evidence>
<keyword evidence="5" id="KW-0479">Metal-binding</keyword>
<accession>A0A326UGU6</accession>
<evidence type="ECO:0000256" key="8">
    <source>
        <dbReference type="ARBA" id="ARBA00023004"/>
    </source>
</evidence>
<dbReference type="PROSITE" id="PS51003">
    <property type="entry name" value="CYTB_CTER"/>
    <property type="match status" value="1"/>
</dbReference>
<feature type="transmembrane region" description="Helical" evidence="10">
    <location>
        <begin position="139"/>
        <end position="161"/>
    </location>
</feature>
<evidence type="ECO:0000256" key="10">
    <source>
        <dbReference type="SAM" id="Phobius"/>
    </source>
</evidence>
<dbReference type="GO" id="GO:0016020">
    <property type="term" value="C:membrane"/>
    <property type="evidence" value="ECO:0007669"/>
    <property type="project" value="UniProtKB-SubCell"/>
</dbReference>
<gene>
    <name evidence="12" type="ORF">EI42_02562</name>
</gene>
<feature type="domain" description="Cytochrome b/b6 C-terminal region profile" evidence="11">
    <location>
        <begin position="34"/>
        <end position="180"/>
    </location>
</feature>
<dbReference type="Proteomes" id="UP000248806">
    <property type="component" value="Unassembled WGS sequence"/>
</dbReference>
<evidence type="ECO:0000313" key="12">
    <source>
        <dbReference type="EMBL" id="PZW30590.1"/>
    </source>
</evidence>
<evidence type="ECO:0000259" key="11">
    <source>
        <dbReference type="PROSITE" id="PS51003"/>
    </source>
</evidence>